<dbReference type="InterPro" id="IPR006685">
    <property type="entry name" value="MscS_channel_2nd"/>
</dbReference>
<evidence type="ECO:0000313" key="8">
    <source>
        <dbReference type="Proteomes" id="UP000028980"/>
    </source>
</evidence>
<dbReference type="EMBL" id="BBLG01000013">
    <property type="protein sequence ID" value="GAK77825.1"/>
    <property type="molecule type" value="Genomic_DNA"/>
</dbReference>
<proteinExistence type="predicted"/>
<dbReference type="InterPro" id="IPR045275">
    <property type="entry name" value="MscS_archaea/bacteria_type"/>
</dbReference>
<comment type="subcellular location">
    <subcellularLocation>
        <location evidence="1">Membrane</location>
    </subcellularLocation>
</comment>
<comment type="caution">
    <text evidence="7">The sequence shown here is derived from an EMBL/GenBank/DDBJ whole genome shotgun (WGS) entry which is preliminary data.</text>
</comment>
<evidence type="ECO:0000259" key="6">
    <source>
        <dbReference type="Pfam" id="PF00924"/>
    </source>
</evidence>
<gene>
    <name evidence="7" type="ORF">JCM19296_3434</name>
</gene>
<evidence type="ECO:0000256" key="2">
    <source>
        <dbReference type="ARBA" id="ARBA00022692"/>
    </source>
</evidence>
<dbReference type="PANTHER" id="PTHR30221">
    <property type="entry name" value="SMALL-CONDUCTANCE MECHANOSENSITIVE CHANNEL"/>
    <property type="match status" value="1"/>
</dbReference>
<dbReference type="InterPro" id="IPR023408">
    <property type="entry name" value="MscS_beta-dom_sf"/>
</dbReference>
<dbReference type="GO" id="GO:0008381">
    <property type="term" value="F:mechanosensitive monoatomic ion channel activity"/>
    <property type="evidence" value="ECO:0007669"/>
    <property type="project" value="InterPro"/>
</dbReference>
<dbReference type="Gene3D" id="1.10.287.1260">
    <property type="match status" value="1"/>
</dbReference>
<accession>A0A081DFX9</accession>
<evidence type="ECO:0000256" key="4">
    <source>
        <dbReference type="ARBA" id="ARBA00023136"/>
    </source>
</evidence>
<evidence type="ECO:0000256" key="5">
    <source>
        <dbReference type="SAM" id="Phobius"/>
    </source>
</evidence>
<evidence type="ECO:0000313" key="7">
    <source>
        <dbReference type="EMBL" id="GAK77825.1"/>
    </source>
</evidence>
<name>A0A081DFX9_NONUL</name>
<reference evidence="7 8" key="1">
    <citation type="journal article" date="2014" name="Genome Announc.">
        <title>Draft Genome Sequences of Marine Flavobacterium Nonlabens Strains NR17, NR24, NR27, NR32, NR33, and Ara13.</title>
        <authorList>
            <person name="Nakanishi M."/>
            <person name="Meirelles P."/>
            <person name="Suzuki R."/>
            <person name="Takatani N."/>
            <person name="Mino S."/>
            <person name="Suda W."/>
            <person name="Oshima K."/>
            <person name="Hattori M."/>
            <person name="Ohkuma M."/>
            <person name="Hosokawa M."/>
            <person name="Miyashita K."/>
            <person name="Thompson F.L."/>
            <person name="Niwa A."/>
            <person name="Sawabe T."/>
            <person name="Sawabe T."/>
        </authorList>
    </citation>
    <scope>NUCLEOTIDE SEQUENCE [LARGE SCALE GENOMIC DNA]</scope>
    <source>
        <strain evidence="8">JCM19296</strain>
    </source>
</reference>
<dbReference type="AlphaFoldDB" id="A0A081DFX9"/>
<evidence type="ECO:0000256" key="3">
    <source>
        <dbReference type="ARBA" id="ARBA00022989"/>
    </source>
</evidence>
<dbReference type="PANTHER" id="PTHR30221:SF8">
    <property type="entry name" value="SMALL-CONDUCTANCE MECHANOSENSITIVE CHANNEL"/>
    <property type="match status" value="1"/>
</dbReference>
<feature type="transmembrane region" description="Helical" evidence="5">
    <location>
        <begin position="51"/>
        <end position="71"/>
    </location>
</feature>
<dbReference type="Pfam" id="PF00924">
    <property type="entry name" value="MS_channel_2nd"/>
    <property type="match status" value="1"/>
</dbReference>
<keyword evidence="3 5" id="KW-1133">Transmembrane helix</keyword>
<feature type="transmembrane region" description="Helical" evidence="5">
    <location>
        <begin position="12"/>
        <end position="31"/>
    </location>
</feature>
<dbReference type="SUPFAM" id="SSF50182">
    <property type="entry name" value="Sm-like ribonucleoproteins"/>
    <property type="match status" value="1"/>
</dbReference>
<dbReference type="Proteomes" id="UP000028980">
    <property type="component" value="Unassembled WGS sequence"/>
</dbReference>
<dbReference type="Gene3D" id="2.30.30.60">
    <property type="match status" value="1"/>
</dbReference>
<sequence>MIDFLTRTEVIFTIVILILTIGVHRFVTWSAAKLSKDLNRSKLRRQYINRYVGYLLWTLSTIAIIFVWGGISKDGFWTALASTFAVIGVALFANWSILSNLTSSFILYFAFPFKIGDRIRIHDKDLPVTAVIEDIKGFYTVLKTNDGETITYPNNLLMQKGVSILGNKKESVFDINHVDADPTAR</sequence>
<keyword evidence="2 5" id="KW-0812">Transmembrane</keyword>
<feature type="transmembrane region" description="Helical" evidence="5">
    <location>
        <begin position="83"/>
        <end position="111"/>
    </location>
</feature>
<protein>
    <submittedName>
        <fullName evidence="7">Small-conductance mechanosensitive channel</fullName>
    </submittedName>
</protein>
<keyword evidence="4 5" id="KW-0472">Membrane</keyword>
<organism evidence="7 8">
    <name type="scientific">Nonlabens ulvanivorans</name>
    <name type="common">Persicivirga ulvanivorans</name>
    <dbReference type="NCBI Taxonomy" id="906888"/>
    <lineage>
        <taxon>Bacteria</taxon>
        <taxon>Pseudomonadati</taxon>
        <taxon>Bacteroidota</taxon>
        <taxon>Flavobacteriia</taxon>
        <taxon>Flavobacteriales</taxon>
        <taxon>Flavobacteriaceae</taxon>
        <taxon>Nonlabens</taxon>
    </lineage>
</organism>
<dbReference type="GO" id="GO:0016020">
    <property type="term" value="C:membrane"/>
    <property type="evidence" value="ECO:0007669"/>
    <property type="project" value="UniProtKB-SubCell"/>
</dbReference>
<feature type="domain" description="Mechanosensitive ion channel MscS" evidence="6">
    <location>
        <begin position="97"/>
        <end position="160"/>
    </location>
</feature>
<dbReference type="InterPro" id="IPR010920">
    <property type="entry name" value="LSM_dom_sf"/>
</dbReference>
<evidence type="ECO:0000256" key="1">
    <source>
        <dbReference type="ARBA" id="ARBA00004370"/>
    </source>
</evidence>